<sequence length="218" mass="22549">MRSAILGGLAASFLLAATAPAVAAAPAKPLTSAQLSEALITPGDLGEAYTENPKHIREALDSEAAHTKKCRGAIKALKPILASKAAAFIDEEGKPSGVKQFLISGTPARLARWEAVGKVMVRDCAGVKANSGSSKAGTTKLSIGKFGSWTYGIRHRKTIPALNSKPSFAADVVLIGTGNSVMLLVSDGFFGTFDPGLSKRAAKVAMQKLKDAQATATE</sequence>
<accession>A0ABR9MC10</accession>
<evidence type="ECO:0000313" key="2">
    <source>
        <dbReference type="EMBL" id="MBE1590434.1"/>
    </source>
</evidence>
<keyword evidence="1" id="KW-0732">Signal</keyword>
<feature type="signal peptide" evidence="1">
    <location>
        <begin position="1"/>
        <end position="23"/>
    </location>
</feature>
<reference evidence="2 3" key="1">
    <citation type="submission" date="2020-10" db="EMBL/GenBank/DDBJ databases">
        <title>Sequencing the genomes of 1000 actinobacteria strains.</title>
        <authorList>
            <person name="Klenk H.-P."/>
        </authorList>
    </citation>
    <scope>NUCLEOTIDE SEQUENCE [LARGE SCALE GENOMIC DNA]</scope>
    <source>
        <strain evidence="2 3">DSM 43173</strain>
    </source>
</reference>
<organism evidence="2 3">
    <name type="scientific">Nonomuraea angiospora</name>
    <dbReference type="NCBI Taxonomy" id="46172"/>
    <lineage>
        <taxon>Bacteria</taxon>
        <taxon>Bacillati</taxon>
        <taxon>Actinomycetota</taxon>
        <taxon>Actinomycetes</taxon>
        <taxon>Streptosporangiales</taxon>
        <taxon>Streptosporangiaceae</taxon>
        <taxon>Nonomuraea</taxon>
    </lineage>
</organism>
<comment type="caution">
    <text evidence="2">The sequence shown here is derived from an EMBL/GenBank/DDBJ whole genome shotgun (WGS) entry which is preliminary data.</text>
</comment>
<evidence type="ECO:0000256" key="1">
    <source>
        <dbReference type="SAM" id="SignalP"/>
    </source>
</evidence>
<dbReference type="EMBL" id="JADBEK010000001">
    <property type="protein sequence ID" value="MBE1590434.1"/>
    <property type="molecule type" value="Genomic_DNA"/>
</dbReference>
<dbReference type="RefSeq" id="WP_192790305.1">
    <property type="nucleotide sequence ID" value="NZ_JADBEK010000001.1"/>
</dbReference>
<evidence type="ECO:0000313" key="3">
    <source>
        <dbReference type="Proteomes" id="UP000633509"/>
    </source>
</evidence>
<dbReference type="Proteomes" id="UP000633509">
    <property type="component" value="Unassembled WGS sequence"/>
</dbReference>
<feature type="chain" id="PRO_5046029922" description="Secreted protein" evidence="1">
    <location>
        <begin position="24"/>
        <end position="218"/>
    </location>
</feature>
<protein>
    <recommendedName>
        <fullName evidence="4">Secreted protein</fullName>
    </recommendedName>
</protein>
<keyword evidence="3" id="KW-1185">Reference proteome</keyword>
<gene>
    <name evidence="2" type="ORF">H4W80_008692</name>
</gene>
<evidence type="ECO:0008006" key="4">
    <source>
        <dbReference type="Google" id="ProtNLM"/>
    </source>
</evidence>
<name>A0ABR9MC10_9ACTN</name>
<proteinExistence type="predicted"/>